<dbReference type="Pfam" id="PF09285">
    <property type="entry name" value="Elong-fact-P_C"/>
    <property type="match status" value="1"/>
</dbReference>
<dbReference type="PANTHER" id="PTHR30053:SF14">
    <property type="entry name" value="TRANSLATION ELONGATION FACTOR KOW-LIKE DOMAIN-CONTAINING PROTEIN"/>
    <property type="match status" value="1"/>
</dbReference>
<dbReference type="SMART" id="SM01185">
    <property type="entry name" value="EFP"/>
    <property type="match status" value="1"/>
</dbReference>
<feature type="domain" description="Elongation factor P C-terminal" evidence="3">
    <location>
        <begin position="132"/>
        <end position="187"/>
    </location>
</feature>
<evidence type="ECO:0000313" key="6">
    <source>
        <dbReference type="Proteomes" id="UP000219327"/>
    </source>
</evidence>
<evidence type="ECO:0000313" key="5">
    <source>
        <dbReference type="EMBL" id="PDH38878.1"/>
    </source>
</evidence>
<keyword evidence="5" id="KW-0251">Elongation factor</keyword>
<dbReference type="InterPro" id="IPR013852">
    <property type="entry name" value="Transl_elong_P/YeiP_CS"/>
</dbReference>
<evidence type="ECO:0000256" key="2">
    <source>
        <dbReference type="HAMAP-Rule" id="MF_00646"/>
    </source>
</evidence>
<dbReference type="InterPro" id="IPR014722">
    <property type="entry name" value="Rib_uL2_dom2"/>
</dbReference>
<dbReference type="InterPro" id="IPR012340">
    <property type="entry name" value="NA-bd_OB-fold"/>
</dbReference>
<dbReference type="InterPro" id="IPR020599">
    <property type="entry name" value="Transl_elong_fac_P/YeiP"/>
</dbReference>
<comment type="caution">
    <text evidence="5">The sequence shown here is derived from an EMBL/GenBank/DDBJ whole genome shotgun (WGS) entry which is preliminary data.</text>
</comment>
<dbReference type="SMART" id="SM00841">
    <property type="entry name" value="Elong-fact-P_C"/>
    <property type="match status" value="1"/>
</dbReference>
<dbReference type="GO" id="GO:0043043">
    <property type="term" value="P:peptide biosynthetic process"/>
    <property type="evidence" value="ECO:0007669"/>
    <property type="project" value="InterPro"/>
</dbReference>
<dbReference type="NCBIfam" id="NF001810">
    <property type="entry name" value="PRK00529.1"/>
    <property type="match status" value="1"/>
</dbReference>
<evidence type="ECO:0000259" key="3">
    <source>
        <dbReference type="SMART" id="SM00841"/>
    </source>
</evidence>
<dbReference type="InterPro" id="IPR008991">
    <property type="entry name" value="Translation_prot_SH3-like_sf"/>
</dbReference>
<dbReference type="Pfam" id="PF08207">
    <property type="entry name" value="EFP_N"/>
    <property type="match status" value="1"/>
</dbReference>
<keyword evidence="5" id="KW-0648">Protein biosynthesis</keyword>
<dbReference type="GO" id="GO:0003746">
    <property type="term" value="F:translation elongation factor activity"/>
    <property type="evidence" value="ECO:0007669"/>
    <property type="project" value="UniProtKB-UniRule"/>
</dbReference>
<dbReference type="PROSITE" id="PS01275">
    <property type="entry name" value="EFP"/>
    <property type="match status" value="1"/>
</dbReference>
<dbReference type="PIRSF" id="PIRSF005901">
    <property type="entry name" value="EF-P"/>
    <property type="match status" value="1"/>
</dbReference>
<feature type="domain" description="Translation elongation factor P/YeiP central" evidence="4">
    <location>
        <begin position="69"/>
        <end position="124"/>
    </location>
</feature>
<dbReference type="Pfam" id="PF01132">
    <property type="entry name" value="EFP"/>
    <property type="match status" value="1"/>
</dbReference>
<dbReference type="InterPro" id="IPR001059">
    <property type="entry name" value="Transl_elong_P/YeiP_cen"/>
</dbReference>
<sequence length="188" mass="20402">MPRASELNKGDVVAVDGTPHVVRQLETRSPSARGAATLYKIRFTNLVSGQKRDESLKGDAVLDEIDFEKVAVQFSYIDGEHYVFMNAADYSQYPISLSSLEEQIPYLTDDMEGMTALIVEGNAVAIELPQSVVMEVTETGPGIKGASASARTKPATLASGLVVQVPEYLERGEMVRVNTTNGKFMARA</sequence>
<dbReference type="PANTHER" id="PTHR30053">
    <property type="entry name" value="ELONGATION FACTOR P"/>
    <property type="match status" value="1"/>
</dbReference>
<dbReference type="SUPFAM" id="SSF50104">
    <property type="entry name" value="Translation proteins SH3-like domain"/>
    <property type="match status" value="1"/>
</dbReference>
<protein>
    <recommendedName>
        <fullName evidence="2">Elongation factor P-like protein</fullName>
    </recommendedName>
</protein>
<name>A0A2A5WRI0_9GAMM</name>
<evidence type="ECO:0000259" key="4">
    <source>
        <dbReference type="SMART" id="SM01185"/>
    </source>
</evidence>
<dbReference type="CDD" id="cd05794">
    <property type="entry name" value="S1_EF-P_repeat_2"/>
    <property type="match status" value="1"/>
</dbReference>
<dbReference type="InterPro" id="IPR013185">
    <property type="entry name" value="Transl_elong_KOW-like"/>
</dbReference>
<dbReference type="Proteomes" id="UP000219327">
    <property type="component" value="Unassembled WGS sequence"/>
</dbReference>
<dbReference type="EMBL" id="NTKD01000033">
    <property type="protein sequence ID" value="PDH38878.1"/>
    <property type="molecule type" value="Genomic_DNA"/>
</dbReference>
<dbReference type="Gene3D" id="2.30.30.30">
    <property type="match status" value="1"/>
</dbReference>
<proteinExistence type="inferred from homology"/>
<dbReference type="GO" id="GO:0005829">
    <property type="term" value="C:cytosol"/>
    <property type="evidence" value="ECO:0007669"/>
    <property type="project" value="UniProtKB-ARBA"/>
</dbReference>
<dbReference type="SUPFAM" id="SSF50249">
    <property type="entry name" value="Nucleic acid-binding proteins"/>
    <property type="match status" value="2"/>
</dbReference>
<dbReference type="AlphaFoldDB" id="A0A2A5WRI0"/>
<gene>
    <name evidence="5" type="ORF">CNE99_06685</name>
</gene>
<reference evidence="5 6" key="1">
    <citation type="submission" date="2017-08" db="EMBL/GenBank/DDBJ databases">
        <title>Fine stratification of microbial communities through a metagenomic profile of the photic zone.</title>
        <authorList>
            <person name="Haro-Moreno J.M."/>
            <person name="Lopez-Perez M."/>
            <person name="De La Torre J."/>
            <person name="Picazo A."/>
            <person name="Camacho A."/>
            <person name="Rodriguez-Valera F."/>
        </authorList>
    </citation>
    <scope>NUCLEOTIDE SEQUENCE [LARGE SCALE GENOMIC DNA]</scope>
    <source>
        <strain evidence="5">MED-G24</strain>
    </source>
</reference>
<dbReference type="FunFam" id="2.40.50.140:FF:000004">
    <property type="entry name" value="Elongation factor P"/>
    <property type="match status" value="1"/>
</dbReference>
<dbReference type="InterPro" id="IPR015365">
    <property type="entry name" value="Elong-fact-P_C"/>
</dbReference>
<accession>A0A2A5WRI0</accession>
<dbReference type="InterPro" id="IPR011897">
    <property type="entry name" value="Transl_elong_p-like_YeiP"/>
</dbReference>
<dbReference type="HAMAP" id="MF_00646">
    <property type="entry name" value="EFP"/>
    <property type="match status" value="1"/>
</dbReference>
<dbReference type="Gene3D" id="2.40.50.140">
    <property type="entry name" value="Nucleic acid-binding proteins"/>
    <property type="match status" value="2"/>
</dbReference>
<comment type="similarity">
    <text evidence="1 2">Belongs to the elongation factor P family.</text>
</comment>
<evidence type="ECO:0000256" key="1">
    <source>
        <dbReference type="ARBA" id="ARBA00009479"/>
    </source>
</evidence>
<organism evidence="5 6">
    <name type="scientific">OM182 bacterium MED-G24</name>
    <dbReference type="NCBI Taxonomy" id="1986255"/>
    <lineage>
        <taxon>Bacteria</taxon>
        <taxon>Pseudomonadati</taxon>
        <taxon>Pseudomonadota</taxon>
        <taxon>Gammaproteobacteria</taxon>
        <taxon>OMG group</taxon>
        <taxon>OM182 clade</taxon>
    </lineage>
</organism>
<dbReference type="NCBIfam" id="NF003392">
    <property type="entry name" value="PRK04542.1"/>
    <property type="match status" value="1"/>
</dbReference>